<feature type="chain" id="PRO_5042913933" evidence="10">
    <location>
        <begin position="20"/>
        <end position="223"/>
    </location>
</feature>
<dbReference type="InterPro" id="IPR036430">
    <property type="entry name" value="RNase_T2-like_sf"/>
</dbReference>
<keyword evidence="12" id="KW-1185">Reference proteome</keyword>
<keyword evidence="7" id="KW-0456">Lyase</keyword>
<feature type="active site" evidence="8">
    <location>
        <position position="117"/>
    </location>
</feature>
<feature type="signal peptide" evidence="10">
    <location>
        <begin position="1"/>
        <end position="19"/>
    </location>
</feature>
<dbReference type="InterPro" id="IPR033130">
    <property type="entry name" value="RNase_T2_His_AS_2"/>
</dbReference>
<evidence type="ECO:0000256" key="7">
    <source>
        <dbReference type="ARBA" id="ARBA00023239"/>
    </source>
</evidence>
<dbReference type="GO" id="GO:0033897">
    <property type="term" value="F:ribonuclease T2 activity"/>
    <property type="evidence" value="ECO:0007669"/>
    <property type="project" value="InterPro"/>
</dbReference>
<dbReference type="InterPro" id="IPR018188">
    <property type="entry name" value="RNase_T2_His_AS_1"/>
</dbReference>
<keyword evidence="5" id="KW-0378">Hydrolase</keyword>
<keyword evidence="2" id="KW-0540">Nuclease</keyword>
<evidence type="ECO:0000256" key="3">
    <source>
        <dbReference type="ARBA" id="ARBA00022729"/>
    </source>
</evidence>
<evidence type="ECO:0000256" key="5">
    <source>
        <dbReference type="ARBA" id="ARBA00022801"/>
    </source>
</evidence>
<comment type="similarity">
    <text evidence="1 9">Belongs to the RNase T2 family.</text>
</comment>
<evidence type="ECO:0000313" key="11">
    <source>
        <dbReference type="EMBL" id="KAK5584317.1"/>
    </source>
</evidence>
<dbReference type="CDD" id="cd01061">
    <property type="entry name" value="RNase_T2_euk"/>
    <property type="match status" value="1"/>
</dbReference>
<dbReference type="GO" id="GO:0016787">
    <property type="term" value="F:hydrolase activity"/>
    <property type="evidence" value="ECO:0007669"/>
    <property type="project" value="UniProtKB-KW"/>
</dbReference>
<proteinExistence type="inferred from homology"/>
<evidence type="ECO:0000256" key="8">
    <source>
        <dbReference type="PIRSR" id="PIRSR633697-1"/>
    </source>
</evidence>
<reference evidence="11 12" key="1">
    <citation type="submission" date="2023-11" db="EMBL/GenBank/DDBJ databases">
        <title>Dfirmibasis_genome.</title>
        <authorList>
            <person name="Edelbroek B."/>
            <person name="Kjellin J."/>
            <person name="Jerlstrom-Hultqvist J."/>
            <person name="Soderbom F."/>
        </authorList>
    </citation>
    <scope>NUCLEOTIDE SEQUENCE [LARGE SCALE GENOMIC DNA]</scope>
    <source>
        <strain evidence="11 12">TNS-C-14</strain>
    </source>
</reference>
<protein>
    <submittedName>
        <fullName evidence="11">Uncharacterized protein</fullName>
    </submittedName>
</protein>
<dbReference type="PANTHER" id="PTHR11240">
    <property type="entry name" value="RIBONUCLEASE T2"/>
    <property type="match status" value="1"/>
</dbReference>
<evidence type="ECO:0000313" key="12">
    <source>
        <dbReference type="Proteomes" id="UP001344447"/>
    </source>
</evidence>
<dbReference type="Pfam" id="PF00445">
    <property type="entry name" value="Ribonuclease_T2"/>
    <property type="match status" value="1"/>
</dbReference>
<keyword evidence="3 10" id="KW-0732">Signal</keyword>
<evidence type="ECO:0000256" key="1">
    <source>
        <dbReference type="ARBA" id="ARBA00007469"/>
    </source>
</evidence>
<dbReference type="GO" id="GO:0006401">
    <property type="term" value="P:RNA catabolic process"/>
    <property type="evidence" value="ECO:0007669"/>
    <property type="project" value="TreeGrafter"/>
</dbReference>
<name>A0AAN7Z1L4_9MYCE</name>
<dbReference type="Gene3D" id="3.90.730.10">
    <property type="entry name" value="Ribonuclease T2-like"/>
    <property type="match status" value="1"/>
</dbReference>
<evidence type="ECO:0000256" key="2">
    <source>
        <dbReference type="ARBA" id="ARBA00022722"/>
    </source>
</evidence>
<dbReference type="GO" id="GO:0003723">
    <property type="term" value="F:RNA binding"/>
    <property type="evidence" value="ECO:0007669"/>
    <property type="project" value="InterPro"/>
</dbReference>
<evidence type="ECO:0000256" key="4">
    <source>
        <dbReference type="ARBA" id="ARBA00022759"/>
    </source>
</evidence>
<accession>A0AAN7Z1L4</accession>
<feature type="active site" evidence="8">
    <location>
        <position position="63"/>
    </location>
</feature>
<dbReference type="PROSITE" id="PS00531">
    <property type="entry name" value="RNASE_T2_2"/>
    <property type="match status" value="1"/>
</dbReference>
<evidence type="ECO:0000256" key="6">
    <source>
        <dbReference type="ARBA" id="ARBA00023157"/>
    </source>
</evidence>
<dbReference type="SUPFAM" id="SSF55895">
    <property type="entry name" value="Ribonuclease Rh-like"/>
    <property type="match status" value="1"/>
</dbReference>
<dbReference type="PROSITE" id="PS00530">
    <property type="entry name" value="RNASE_T2_1"/>
    <property type="match status" value="1"/>
</dbReference>
<dbReference type="InterPro" id="IPR001568">
    <property type="entry name" value="RNase_T2-like"/>
</dbReference>
<keyword evidence="6" id="KW-1015">Disulfide bond</keyword>
<dbReference type="PANTHER" id="PTHR11240:SF22">
    <property type="entry name" value="RIBONUCLEASE T2"/>
    <property type="match status" value="1"/>
</dbReference>
<dbReference type="AlphaFoldDB" id="A0AAN7Z1L4"/>
<dbReference type="InterPro" id="IPR033697">
    <property type="entry name" value="Ribonuclease_T2_eukaryotic"/>
</dbReference>
<dbReference type="FunFam" id="3.90.730.10:FF:000007">
    <property type="entry name" value="Ribonuclease T2"/>
    <property type="match status" value="1"/>
</dbReference>
<gene>
    <name evidence="11" type="ORF">RB653_005925</name>
</gene>
<dbReference type="GO" id="GO:0005576">
    <property type="term" value="C:extracellular region"/>
    <property type="evidence" value="ECO:0007669"/>
    <property type="project" value="TreeGrafter"/>
</dbReference>
<evidence type="ECO:0000256" key="10">
    <source>
        <dbReference type="SAM" id="SignalP"/>
    </source>
</evidence>
<keyword evidence="4" id="KW-0255">Endonuclease</keyword>
<dbReference type="Proteomes" id="UP001344447">
    <property type="component" value="Unassembled WGS sequence"/>
</dbReference>
<organism evidence="11 12">
    <name type="scientific">Dictyostelium firmibasis</name>
    <dbReference type="NCBI Taxonomy" id="79012"/>
    <lineage>
        <taxon>Eukaryota</taxon>
        <taxon>Amoebozoa</taxon>
        <taxon>Evosea</taxon>
        <taxon>Eumycetozoa</taxon>
        <taxon>Dictyostelia</taxon>
        <taxon>Dictyosteliales</taxon>
        <taxon>Dictyosteliaceae</taxon>
        <taxon>Dictyostelium</taxon>
    </lineage>
</organism>
<feature type="active site" evidence="8">
    <location>
        <position position="113"/>
    </location>
</feature>
<comment type="caution">
    <text evidence="11">The sequence shown here is derived from an EMBL/GenBank/DDBJ whole genome shotgun (WGS) entry which is preliminary data.</text>
</comment>
<dbReference type="EMBL" id="JAVFKY010000001">
    <property type="protein sequence ID" value="KAK5584317.1"/>
    <property type="molecule type" value="Genomic_DNA"/>
</dbReference>
<sequence length="223" mass="24519">MKLFVALLSVLLLASTAKSTVTIYESSKPGDFDFYLFVQQWIYSYCDSQTCIQNKEREAFTIHGLWPENSDGSYPSFCSGPSFNVNDITDLEDQLNFDWPSLTGPNTDFWTHEFSKHGTCSITGPITDIHDYFATGIKLYTEFNITAALEAENIYPSGSNTYKPADITNAISTHFGGKPGIQCSSGQLSTVAVCIDKNSLSVMDCPELQGWSCSGSVKFPSTA</sequence>
<evidence type="ECO:0000256" key="9">
    <source>
        <dbReference type="RuleBase" id="RU004328"/>
    </source>
</evidence>